<reference evidence="1" key="1">
    <citation type="submission" date="2014-11" db="EMBL/GenBank/DDBJ databases">
        <authorList>
            <person name="Amaro Gonzalez C."/>
        </authorList>
    </citation>
    <scope>NUCLEOTIDE SEQUENCE</scope>
</reference>
<accession>A0A0E9VLK6</accession>
<sequence length="40" mass="4676">MERSYTQVSRVNLFPPKSNCLNIVSFVYERIGTKCTCEMM</sequence>
<dbReference type="AlphaFoldDB" id="A0A0E9VLK6"/>
<evidence type="ECO:0000313" key="1">
    <source>
        <dbReference type="EMBL" id="JAH78113.1"/>
    </source>
</evidence>
<organism evidence="1">
    <name type="scientific">Anguilla anguilla</name>
    <name type="common">European freshwater eel</name>
    <name type="synonym">Muraena anguilla</name>
    <dbReference type="NCBI Taxonomy" id="7936"/>
    <lineage>
        <taxon>Eukaryota</taxon>
        <taxon>Metazoa</taxon>
        <taxon>Chordata</taxon>
        <taxon>Craniata</taxon>
        <taxon>Vertebrata</taxon>
        <taxon>Euteleostomi</taxon>
        <taxon>Actinopterygii</taxon>
        <taxon>Neopterygii</taxon>
        <taxon>Teleostei</taxon>
        <taxon>Anguilliformes</taxon>
        <taxon>Anguillidae</taxon>
        <taxon>Anguilla</taxon>
    </lineage>
</organism>
<reference evidence="1" key="2">
    <citation type="journal article" date="2015" name="Fish Shellfish Immunol.">
        <title>Early steps in the European eel (Anguilla anguilla)-Vibrio vulnificus interaction in the gills: Role of the RtxA13 toxin.</title>
        <authorList>
            <person name="Callol A."/>
            <person name="Pajuelo D."/>
            <person name="Ebbesson L."/>
            <person name="Teles M."/>
            <person name="MacKenzie S."/>
            <person name="Amaro C."/>
        </authorList>
    </citation>
    <scope>NUCLEOTIDE SEQUENCE</scope>
</reference>
<proteinExistence type="predicted"/>
<protein>
    <submittedName>
        <fullName evidence="1">Uncharacterized protein</fullName>
    </submittedName>
</protein>
<name>A0A0E9VLK6_ANGAN</name>
<dbReference type="EMBL" id="GBXM01030464">
    <property type="protein sequence ID" value="JAH78113.1"/>
    <property type="molecule type" value="Transcribed_RNA"/>
</dbReference>